<feature type="compositionally biased region" description="Basic and acidic residues" evidence="1">
    <location>
        <begin position="149"/>
        <end position="175"/>
    </location>
</feature>
<organism evidence="2 3">
    <name type="scientific">Oikopleura dioica</name>
    <name type="common">Tunicate</name>
    <dbReference type="NCBI Taxonomy" id="34765"/>
    <lineage>
        <taxon>Eukaryota</taxon>
        <taxon>Metazoa</taxon>
        <taxon>Chordata</taxon>
        <taxon>Tunicata</taxon>
        <taxon>Appendicularia</taxon>
        <taxon>Copelata</taxon>
        <taxon>Oikopleuridae</taxon>
        <taxon>Oikopleura</taxon>
    </lineage>
</organism>
<evidence type="ECO:0000313" key="3">
    <source>
        <dbReference type="Proteomes" id="UP001158576"/>
    </source>
</evidence>
<keyword evidence="3" id="KW-1185">Reference proteome</keyword>
<dbReference type="Proteomes" id="UP001158576">
    <property type="component" value="Chromosome 1"/>
</dbReference>
<feature type="compositionally biased region" description="Acidic residues" evidence="1">
    <location>
        <begin position="129"/>
        <end position="148"/>
    </location>
</feature>
<proteinExistence type="predicted"/>
<evidence type="ECO:0000313" key="2">
    <source>
        <dbReference type="EMBL" id="CAG5106726.1"/>
    </source>
</evidence>
<gene>
    <name evidence="2" type="ORF">OKIOD_LOCUS11738</name>
</gene>
<sequence length="212" mass="24279">MSSANSPFVKGEKRIFRGAAGVNLESRNYDNLGAPDDWQDDLISILFRKAISLDENVCDSLDDLEDAFQAFESTPGRFVNPNQQVRKVFASDKVYGEWEVVGAATESPSQGEILNLSQIKEELRVIEDDQEKEEDFDVEEDEEEIDENFNEKSPAKTRKTVEKTHSQRATWKEEREIRTDWPDDLAEMCQSWYLAGQKLGVFLQKQAMKSSK</sequence>
<evidence type="ECO:0000256" key="1">
    <source>
        <dbReference type="SAM" id="MobiDB-lite"/>
    </source>
</evidence>
<name>A0ABN7SY15_OIKDI</name>
<accession>A0ABN7SY15</accession>
<reference evidence="2 3" key="1">
    <citation type="submission" date="2021-04" db="EMBL/GenBank/DDBJ databases">
        <authorList>
            <person name="Bliznina A."/>
        </authorList>
    </citation>
    <scope>NUCLEOTIDE SEQUENCE [LARGE SCALE GENOMIC DNA]</scope>
</reference>
<protein>
    <submittedName>
        <fullName evidence="2">Oidioi.mRNA.OKI2018_I69.chr1.g2973.t1.cds</fullName>
    </submittedName>
</protein>
<dbReference type="EMBL" id="OU015566">
    <property type="protein sequence ID" value="CAG5106726.1"/>
    <property type="molecule type" value="Genomic_DNA"/>
</dbReference>
<feature type="region of interest" description="Disordered" evidence="1">
    <location>
        <begin position="129"/>
        <end position="175"/>
    </location>
</feature>